<feature type="domain" description="Heterokaryon incompatibility" evidence="2">
    <location>
        <begin position="283"/>
        <end position="428"/>
    </location>
</feature>
<evidence type="ECO:0000313" key="3">
    <source>
        <dbReference type="EMBL" id="KDQ08615.1"/>
    </source>
</evidence>
<dbReference type="STRING" id="930990.A0A067M1N1"/>
<evidence type="ECO:0000259" key="2">
    <source>
        <dbReference type="Pfam" id="PF06985"/>
    </source>
</evidence>
<accession>A0A067M1N1</accession>
<dbReference type="AlphaFoldDB" id="A0A067M1N1"/>
<protein>
    <recommendedName>
        <fullName evidence="2">Heterokaryon incompatibility domain-containing protein</fullName>
    </recommendedName>
</protein>
<dbReference type="OrthoDB" id="5125733at2759"/>
<feature type="region of interest" description="Disordered" evidence="1">
    <location>
        <begin position="50"/>
        <end position="81"/>
    </location>
</feature>
<dbReference type="InParanoid" id="A0A067M1N1"/>
<proteinExistence type="predicted"/>
<dbReference type="InterPro" id="IPR010730">
    <property type="entry name" value="HET"/>
</dbReference>
<organism evidence="3 4">
    <name type="scientific">Botryobasidium botryosum (strain FD-172 SS1)</name>
    <dbReference type="NCBI Taxonomy" id="930990"/>
    <lineage>
        <taxon>Eukaryota</taxon>
        <taxon>Fungi</taxon>
        <taxon>Dikarya</taxon>
        <taxon>Basidiomycota</taxon>
        <taxon>Agaricomycotina</taxon>
        <taxon>Agaricomycetes</taxon>
        <taxon>Cantharellales</taxon>
        <taxon>Botryobasidiaceae</taxon>
        <taxon>Botryobasidium</taxon>
    </lineage>
</organism>
<sequence length="736" mass="81521">MALPFAPEGSVSCIAWQIVCWRIAKILKGVIQESLIRPFSQLKEDEVSQALPRDTDQSVPFPPKSDQTICESTTGKSSDLSSYPIDPEIQKLVCSSCWSTVFSVDSFRAAWAVADSTPTASEPAAGGLTFVTPPWEQMQRSVDLMCEWCDLVCEQIEFYYHHKTKTRDSPPADMTFSLTVRFERSAGEAALCLKLVVEDSWTPAYMIHTAADDSAMPYIATREVVRQVNAPTTYDLAMGCIDDCLHHERCPPPQRATLPTRVIDCTDPAQPWLFIPDGAMDFYAALSYVWGESQPHSTTTKNLDSYIAGIDVGCIPKTICDAITVTHQLGLRYLWVDAFCIIQDSKEDKASEIAQMRSIFRNAYITIIAACARKVSEGFLHDRPAWYPTPSTLPFRCPDGTVGTMFLRPSGEPAPAEPVNTRAWCLEERVLSPRSLIYSSHTVQYECQSKHMNLGGAPNLVDPQDGRPRLPDEVFAPAALLVDGQANEVHQGMRAAWEEILRLYTARELTKPRDRLLALSGVVEQFHQIWPSSRYVAGLWTHQLPGSLLWSKSRPREHTRPKKYRAPSWSWAAVDGKIASTAITNRGVICSIIRCEAVLARQGNRYGEVTSGVLMLSAVVRKAVWDPVECELFEIGEAQVGPRDESQSERGEIGYVTPDAEEEVSEGVCEVSVVVLNDTGSTLLGLVLVPVTDGEVGSGPAVDQDVTIYRRVGFFTAPFCDKEAWLSAQSQLVQIV</sequence>
<dbReference type="Pfam" id="PF06985">
    <property type="entry name" value="HET"/>
    <property type="match status" value="1"/>
</dbReference>
<dbReference type="PANTHER" id="PTHR33112:SF16">
    <property type="entry name" value="HETEROKARYON INCOMPATIBILITY DOMAIN-CONTAINING PROTEIN"/>
    <property type="match status" value="1"/>
</dbReference>
<dbReference type="PANTHER" id="PTHR33112">
    <property type="entry name" value="DOMAIN PROTEIN, PUTATIVE-RELATED"/>
    <property type="match status" value="1"/>
</dbReference>
<evidence type="ECO:0000313" key="4">
    <source>
        <dbReference type="Proteomes" id="UP000027195"/>
    </source>
</evidence>
<name>A0A067M1N1_BOTB1</name>
<dbReference type="HOGENOM" id="CLU_002639_6_3_1"/>
<dbReference type="Proteomes" id="UP000027195">
    <property type="component" value="Unassembled WGS sequence"/>
</dbReference>
<gene>
    <name evidence="3" type="ORF">BOTBODRAFT_179690</name>
</gene>
<dbReference type="EMBL" id="KL198088">
    <property type="protein sequence ID" value="KDQ08615.1"/>
    <property type="molecule type" value="Genomic_DNA"/>
</dbReference>
<evidence type="ECO:0000256" key="1">
    <source>
        <dbReference type="SAM" id="MobiDB-lite"/>
    </source>
</evidence>
<keyword evidence="4" id="KW-1185">Reference proteome</keyword>
<reference evidence="4" key="1">
    <citation type="journal article" date="2014" name="Proc. Natl. Acad. Sci. U.S.A.">
        <title>Extensive sampling of basidiomycete genomes demonstrates inadequacy of the white-rot/brown-rot paradigm for wood decay fungi.</title>
        <authorList>
            <person name="Riley R."/>
            <person name="Salamov A.A."/>
            <person name="Brown D.W."/>
            <person name="Nagy L.G."/>
            <person name="Floudas D."/>
            <person name="Held B.W."/>
            <person name="Levasseur A."/>
            <person name="Lombard V."/>
            <person name="Morin E."/>
            <person name="Otillar R."/>
            <person name="Lindquist E.A."/>
            <person name="Sun H."/>
            <person name="LaButti K.M."/>
            <person name="Schmutz J."/>
            <person name="Jabbour D."/>
            <person name="Luo H."/>
            <person name="Baker S.E."/>
            <person name="Pisabarro A.G."/>
            <person name="Walton J.D."/>
            <person name="Blanchette R.A."/>
            <person name="Henrissat B."/>
            <person name="Martin F."/>
            <person name="Cullen D."/>
            <person name="Hibbett D.S."/>
            <person name="Grigoriev I.V."/>
        </authorList>
    </citation>
    <scope>NUCLEOTIDE SEQUENCE [LARGE SCALE GENOMIC DNA]</scope>
    <source>
        <strain evidence="4">FD-172 SS1</strain>
    </source>
</reference>
<feature type="compositionally biased region" description="Polar residues" evidence="1">
    <location>
        <begin position="65"/>
        <end position="81"/>
    </location>
</feature>